<evidence type="ECO:0000256" key="12">
    <source>
        <dbReference type="ARBA" id="ARBA00022801"/>
    </source>
</evidence>
<dbReference type="InterPro" id="IPR001352">
    <property type="entry name" value="RNase_HII/HIII"/>
</dbReference>
<dbReference type="AlphaFoldDB" id="A0A842HMB3"/>
<dbReference type="RefSeq" id="WP_185779156.1">
    <property type="nucleotide sequence ID" value="NZ_JACJUU010000003.1"/>
</dbReference>
<evidence type="ECO:0000256" key="2">
    <source>
        <dbReference type="ARBA" id="ARBA00001946"/>
    </source>
</evidence>
<dbReference type="FunFam" id="3.30.420.10:FF:000006">
    <property type="entry name" value="Ribonuclease HII"/>
    <property type="match status" value="1"/>
</dbReference>
<dbReference type="GO" id="GO:0043137">
    <property type="term" value="P:DNA replication, removal of RNA primer"/>
    <property type="evidence" value="ECO:0007669"/>
    <property type="project" value="TreeGrafter"/>
</dbReference>
<evidence type="ECO:0000256" key="3">
    <source>
        <dbReference type="ARBA" id="ARBA00004065"/>
    </source>
</evidence>
<dbReference type="GO" id="GO:0006298">
    <property type="term" value="P:mismatch repair"/>
    <property type="evidence" value="ECO:0007669"/>
    <property type="project" value="TreeGrafter"/>
</dbReference>
<dbReference type="PANTHER" id="PTHR10954">
    <property type="entry name" value="RIBONUCLEASE H2 SUBUNIT A"/>
    <property type="match status" value="1"/>
</dbReference>
<evidence type="ECO:0000259" key="17">
    <source>
        <dbReference type="PROSITE" id="PS51975"/>
    </source>
</evidence>
<evidence type="ECO:0000256" key="11">
    <source>
        <dbReference type="ARBA" id="ARBA00022759"/>
    </source>
</evidence>
<dbReference type="GO" id="GO:0032299">
    <property type="term" value="C:ribonuclease H2 complex"/>
    <property type="evidence" value="ECO:0007669"/>
    <property type="project" value="TreeGrafter"/>
</dbReference>
<dbReference type="Pfam" id="PF01351">
    <property type="entry name" value="RNase_HII"/>
    <property type="match status" value="1"/>
</dbReference>
<comment type="subcellular location">
    <subcellularLocation>
        <location evidence="4 14">Cytoplasm</location>
    </subcellularLocation>
</comment>
<keyword evidence="12 14" id="KW-0378">Hydrolase</keyword>
<keyword evidence="10 14" id="KW-0479">Metal-binding</keyword>
<evidence type="ECO:0000256" key="10">
    <source>
        <dbReference type="ARBA" id="ARBA00022723"/>
    </source>
</evidence>
<dbReference type="GO" id="GO:0005737">
    <property type="term" value="C:cytoplasm"/>
    <property type="evidence" value="ECO:0007669"/>
    <property type="project" value="UniProtKB-SubCell"/>
</dbReference>
<dbReference type="NCBIfam" id="NF000595">
    <property type="entry name" value="PRK00015.1-3"/>
    <property type="match status" value="1"/>
</dbReference>
<evidence type="ECO:0000256" key="8">
    <source>
        <dbReference type="ARBA" id="ARBA00022490"/>
    </source>
</evidence>
<keyword evidence="19" id="KW-1185">Reference proteome</keyword>
<dbReference type="PROSITE" id="PS51975">
    <property type="entry name" value="RNASE_H_2"/>
    <property type="match status" value="1"/>
</dbReference>
<comment type="function">
    <text evidence="3 14 16">Endonuclease that specifically degrades the RNA of RNA-DNA hybrids.</text>
</comment>
<evidence type="ECO:0000256" key="7">
    <source>
        <dbReference type="ARBA" id="ARBA00019179"/>
    </source>
</evidence>
<feature type="binding site" evidence="14 15">
    <location>
        <position position="111"/>
    </location>
    <ligand>
        <name>a divalent metal cation</name>
        <dbReference type="ChEBI" id="CHEBI:60240"/>
    </ligand>
</feature>
<comment type="cofactor">
    <cofactor evidence="2">
        <name>Mg(2+)</name>
        <dbReference type="ChEBI" id="CHEBI:18420"/>
    </cofactor>
</comment>
<keyword evidence="13 14" id="KW-0464">Manganese</keyword>
<dbReference type="EC" id="3.1.26.4" evidence="6 14"/>
<sequence length="203" mass="21739">MQADLFDTVMPAGLIAGVDEAGRGPLAGPVYAAAVILPETGIPDGLNDSKKLTARQRDAMAEEIRRTAVAWCIAQASVEEIDTLNILQATFLAMRRACEGLTVRPGQILIDGNRVPAGLMAPAQAIVKGDSKVKAISAASILAKTARDADCERLHDLYPDYGFDQHKGYGTALHLARLQQHGPCLAHRRSFAPVRDRMLTKGA</sequence>
<evidence type="ECO:0000256" key="4">
    <source>
        <dbReference type="ARBA" id="ARBA00004496"/>
    </source>
</evidence>
<dbReference type="InterPro" id="IPR022898">
    <property type="entry name" value="RNase_HII"/>
</dbReference>
<dbReference type="Gene3D" id="3.30.420.10">
    <property type="entry name" value="Ribonuclease H-like superfamily/Ribonuclease H"/>
    <property type="match status" value="1"/>
</dbReference>
<evidence type="ECO:0000256" key="9">
    <source>
        <dbReference type="ARBA" id="ARBA00022722"/>
    </source>
</evidence>
<dbReference type="GO" id="GO:0030145">
    <property type="term" value="F:manganese ion binding"/>
    <property type="evidence" value="ECO:0007669"/>
    <property type="project" value="UniProtKB-UniRule"/>
</dbReference>
<evidence type="ECO:0000256" key="16">
    <source>
        <dbReference type="RuleBase" id="RU003515"/>
    </source>
</evidence>
<evidence type="ECO:0000256" key="6">
    <source>
        <dbReference type="ARBA" id="ARBA00012180"/>
    </source>
</evidence>
<feature type="binding site" evidence="14 15">
    <location>
        <position position="20"/>
    </location>
    <ligand>
        <name>a divalent metal cation</name>
        <dbReference type="ChEBI" id="CHEBI:60240"/>
    </ligand>
</feature>
<reference evidence="18 19" key="1">
    <citation type="submission" date="2020-08" db="EMBL/GenBank/DDBJ databases">
        <title>Paraeoetvoesia sp. YC-7-48 draft genome sequence.</title>
        <authorList>
            <person name="Yao L."/>
        </authorList>
    </citation>
    <scope>NUCLEOTIDE SEQUENCE [LARGE SCALE GENOMIC DNA]</scope>
    <source>
        <strain evidence="19">YC-7-48</strain>
    </source>
</reference>
<feature type="domain" description="RNase H type-2" evidence="17">
    <location>
        <begin position="13"/>
        <end position="203"/>
    </location>
</feature>
<dbReference type="PANTHER" id="PTHR10954:SF18">
    <property type="entry name" value="RIBONUCLEASE HII"/>
    <property type="match status" value="1"/>
</dbReference>
<keyword evidence="8 14" id="KW-0963">Cytoplasm</keyword>
<dbReference type="HAMAP" id="MF_00052_B">
    <property type="entry name" value="RNase_HII_B"/>
    <property type="match status" value="1"/>
</dbReference>
<comment type="caution">
    <text evidence="18">The sequence shown here is derived from an EMBL/GenBank/DDBJ whole genome shotgun (WGS) entry which is preliminary data.</text>
</comment>
<dbReference type="GO" id="GO:0004523">
    <property type="term" value="F:RNA-DNA hybrid ribonuclease activity"/>
    <property type="evidence" value="ECO:0007669"/>
    <property type="project" value="UniProtKB-UniRule"/>
</dbReference>
<evidence type="ECO:0000256" key="15">
    <source>
        <dbReference type="PROSITE-ProRule" id="PRU01319"/>
    </source>
</evidence>
<evidence type="ECO:0000256" key="5">
    <source>
        <dbReference type="ARBA" id="ARBA00007383"/>
    </source>
</evidence>
<protein>
    <recommendedName>
        <fullName evidence="7 14">Ribonuclease HII</fullName>
        <shortName evidence="14">RNase HII</shortName>
        <ecNumber evidence="6 14">3.1.26.4</ecNumber>
    </recommendedName>
</protein>
<dbReference type="CDD" id="cd07182">
    <property type="entry name" value="RNase_HII_bacteria_HII_like"/>
    <property type="match status" value="1"/>
</dbReference>
<dbReference type="InterPro" id="IPR024567">
    <property type="entry name" value="RNase_HII/HIII_dom"/>
</dbReference>
<keyword evidence="11 14" id="KW-0255">Endonuclease</keyword>
<dbReference type="InterPro" id="IPR036397">
    <property type="entry name" value="RNaseH_sf"/>
</dbReference>
<comment type="similarity">
    <text evidence="5 14 16">Belongs to the RNase HII family.</text>
</comment>
<organism evidence="18 19">
    <name type="scientific">Pusillimonas minor</name>
    <dbReference type="NCBI Taxonomy" id="2697024"/>
    <lineage>
        <taxon>Bacteria</taxon>
        <taxon>Pseudomonadati</taxon>
        <taxon>Pseudomonadota</taxon>
        <taxon>Betaproteobacteria</taxon>
        <taxon>Burkholderiales</taxon>
        <taxon>Alcaligenaceae</taxon>
        <taxon>Pusillimonas</taxon>
    </lineage>
</organism>
<dbReference type="InterPro" id="IPR012337">
    <property type="entry name" value="RNaseH-like_sf"/>
</dbReference>
<evidence type="ECO:0000256" key="13">
    <source>
        <dbReference type="ARBA" id="ARBA00023211"/>
    </source>
</evidence>
<accession>A0A842HMB3</accession>
<keyword evidence="9 14" id="KW-0540">Nuclease</keyword>
<evidence type="ECO:0000313" key="19">
    <source>
        <dbReference type="Proteomes" id="UP000545386"/>
    </source>
</evidence>
<dbReference type="Proteomes" id="UP000545386">
    <property type="component" value="Unassembled WGS sequence"/>
</dbReference>
<dbReference type="NCBIfam" id="NF000596">
    <property type="entry name" value="PRK00015.1-4"/>
    <property type="match status" value="1"/>
</dbReference>
<proteinExistence type="inferred from homology"/>
<comment type="cofactor">
    <cofactor evidence="14 15">
        <name>Mn(2+)</name>
        <dbReference type="ChEBI" id="CHEBI:29035"/>
    </cofactor>
    <cofactor evidence="14 15">
        <name>Mg(2+)</name>
        <dbReference type="ChEBI" id="CHEBI:18420"/>
    </cofactor>
    <text evidence="14 15">Manganese or magnesium. Binds 1 divalent metal ion per monomer in the absence of substrate. May bind a second metal ion after substrate binding.</text>
</comment>
<evidence type="ECO:0000256" key="14">
    <source>
        <dbReference type="HAMAP-Rule" id="MF_00052"/>
    </source>
</evidence>
<evidence type="ECO:0000256" key="1">
    <source>
        <dbReference type="ARBA" id="ARBA00000077"/>
    </source>
</evidence>
<comment type="catalytic activity">
    <reaction evidence="1 14 15 16">
        <text>Endonucleolytic cleavage to 5'-phosphomonoester.</text>
        <dbReference type="EC" id="3.1.26.4"/>
    </reaction>
</comment>
<name>A0A842HMB3_9BURK</name>
<gene>
    <name evidence="14 18" type="primary">rnhB</name>
    <name evidence="18" type="ORF">GTU67_05765</name>
</gene>
<dbReference type="GO" id="GO:0003723">
    <property type="term" value="F:RNA binding"/>
    <property type="evidence" value="ECO:0007669"/>
    <property type="project" value="UniProtKB-UniRule"/>
</dbReference>
<dbReference type="SUPFAM" id="SSF53098">
    <property type="entry name" value="Ribonuclease H-like"/>
    <property type="match status" value="1"/>
</dbReference>
<evidence type="ECO:0000313" key="18">
    <source>
        <dbReference type="EMBL" id="MBC2769423.1"/>
    </source>
</evidence>
<feature type="binding site" evidence="14 15">
    <location>
        <position position="19"/>
    </location>
    <ligand>
        <name>a divalent metal cation</name>
        <dbReference type="ChEBI" id="CHEBI:60240"/>
    </ligand>
</feature>
<dbReference type="EMBL" id="JACJUU010000003">
    <property type="protein sequence ID" value="MBC2769423.1"/>
    <property type="molecule type" value="Genomic_DNA"/>
</dbReference>